<sequence>MANKTIIMLILFLLPLAAVQQDEDGQTLLSRFMRVLSGGISVRRRRCPANNCEEVGECSSNCNHCEKLLASHHYKKCQRR</sequence>
<feature type="chain" id="PRO_5001945469" evidence="1">
    <location>
        <begin position="22"/>
        <end position="80"/>
    </location>
</feature>
<name>A0A098LY08_UNEBI</name>
<dbReference type="EMBL" id="GBQY01000003">
    <property type="protein sequence ID" value="JAC94854.1"/>
    <property type="molecule type" value="Transcribed_RNA"/>
</dbReference>
<evidence type="ECO:0000256" key="1">
    <source>
        <dbReference type="SAM" id="SignalP"/>
    </source>
</evidence>
<reference evidence="2" key="1">
    <citation type="journal article" date="2014" name="Toxicon">
        <title>A bioinformatics survey for conotoxin-like sequences in three turrid snail venom duct transcriptomes.</title>
        <authorList>
            <person name="Gonzales D.T."/>
            <person name="Saloma C.P."/>
        </authorList>
    </citation>
    <scope>NUCLEOTIDE SEQUENCE</scope>
    <source>
        <tissue evidence="2">Venom duct</tissue>
    </source>
</reference>
<reference evidence="2" key="2">
    <citation type="submission" date="2014-09" db="EMBL/GenBank/DDBJ databases">
        <authorList>
            <person name="Gonzales D.T.T."/>
            <person name="Saloma C.P."/>
        </authorList>
    </citation>
    <scope>NUCLEOTIDE SEQUENCE</scope>
    <source>
        <tissue evidence="2">Venom duct</tissue>
    </source>
</reference>
<evidence type="ECO:0000313" key="2">
    <source>
        <dbReference type="EMBL" id="JAC94854.1"/>
    </source>
</evidence>
<protein>
    <submittedName>
        <fullName evidence="2">Ubs_03 putative toxin</fullName>
    </submittedName>
</protein>
<accession>A0A098LY08</accession>
<organism evidence="2">
    <name type="scientific">Unedogemmula bisaya</name>
    <name type="common">Sea snail</name>
    <name type="synonym">Lophiotoma bisaya</name>
    <dbReference type="NCBI Taxonomy" id="746885"/>
    <lineage>
        <taxon>Eukaryota</taxon>
        <taxon>Metazoa</taxon>
        <taxon>Spiralia</taxon>
        <taxon>Lophotrochozoa</taxon>
        <taxon>Mollusca</taxon>
        <taxon>Gastropoda</taxon>
        <taxon>Caenogastropoda</taxon>
        <taxon>Neogastropoda</taxon>
        <taxon>Conoidea</taxon>
        <taxon>Turridae</taxon>
        <taxon>Unedogemmula</taxon>
    </lineage>
</organism>
<dbReference type="AlphaFoldDB" id="A0A098LY08"/>
<keyword evidence="1" id="KW-0732">Signal</keyword>
<feature type="signal peptide" evidence="1">
    <location>
        <begin position="1"/>
        <end position="21"/>
    </location>
</feature>
<proteinExistence type="predicted"/>